<name>A0ABN9PS11_9DINO</name>
<feature type="region of interest" description="Disordered" evidence="1">
    <location>
        <begin position="17"/>
        <end position="67"/>
    </location>
</feature>
<evidence type="ECO:0000256" key="1">
    <source>
        <dbReference type="SAM" id="MobiDB-lite"/>
    </source>
</evidence>
<organism evidence="2 3">
    <name type="scientific">Prorocentrum cordatum</name>
    <dbReference type="NCBI Taxonomy" id="2364126"/>
    <lineage>
        <taxon>Eukaryota</taxon>
        <taxon>Sar</taxon>
        <taxon>Alveolata</taxon>
        <taxon>Dinophyceae</taxon>
        <taxon>Prorocentrales</taxon>
        <taxon>Prorocentraceae</taxon>
        <taxon>Prorocentrum</taxon>
    </lineage>
</organism>
<keyword evidence="3" id="KW-1185">Reference proteome</keyword>
<reference evidence="2" key="1">
    <citation type="submission" date="2023-10" db="EMBL/GenBank/DDBJ databases">
        <authorList>
            <person name="Chen Y."/>
            <person name="Shah S."/>
            <person name="Dougan E. K."/>
            <person name="Thang M."/>
            <person name="Chan C."/>
        </authorList>
    </citation>
    <scope>NUCLEOTIDE SEQUENCE [LARGE SCALE GENOMIC DNA]</scope>
</reference>
<dbReference type="EMBL" id="CAUYUJ010001114">
    <property type="protein sequence ID" value="CAK0794280.1"/>
    <property type="molecule type" value="Genomic_DNA"/>
</dbReference>
<evidence type="ECO:0000313" key="2">
    <source>
        <dbReference type="EMBL" id="CAK0794280.1"/>
    </source>
</evidence>
<proteinExistence type="predicted"/>
<gene>
    <name evidence="2" type="ORF">PCOR1329_LOCUS4341</name>
</gene>
<dbReference type="Proteomes" id="UP001189429">
    <property type="component" value="Unassembled WGS sequence"/>
</dbReference>
<comment type="caution">
    <text evidence="2">The sequence shown here is derived from an EMBL/GenBank/DDBJ whole genome shotgun (WGS) entry which is preliminary data.</text>
</comment>
<sequence>MALRIPVAALCCDSLSPQHGSGPRRLRIGSSGKERSPRNDSLGTFDDSDSSEDARQKSEDYGREIRDPAQANQRAKLFYCTTPDGDICPFLLDVGPLVGAAALDPTTQPLPGTEPGCQFRPRTSNASGHCVASDARFEYVSDDIDCYAVLGGFSVAQRGTEETQDGERRRLGKEAINVETIRPFGQSWAGFAVYVPGVSEHELIVRVLDDAVSFGQLNASELAIFQRLAHRSQLIEHTYCERVMARPGADNIFEDDY</sequence>
<feature type="compositionally biased region" description="Basic and acidic residues" evidence="1">
    <location>
        <begin position="52"/>
        <end position="67"/>
    </location>
</feature>
<evidence type="ECO:0000313" key="3">
    <source>
        <dbReference type="Proteomes" id="UP001189429"/>
    </source>
</evidence>
<accession>A0ABN9PS11</accession>
<protein>
    <submittedName>
        <fullName evidence="2">Uncharacterized protein</fullName>
    </submittedName>
</protein>